<accession>A0A8H3HZD7</accession>
<proteinExistence type="predicted"/>
<evidence type="ECO:0000313" key="1">
    <source>
        <dbReference type="EMBL" id="CAF9908812.1"/>
    </source>
</evidence>
<sequence>MDFHTPLLLTRWKKSLLIRLTAKLGPVLLKQTAREIGPDHDKGVVNNRLVSTSERSGIMKRMQRLGIQLAGAPDFATGLVPDEETPSIHAHLWCSFLRHSGCSHDYGLDAIGQHYKCAISCFLRVHRPERYTAVIHMIPYKEHWLALRGSKGVGSIAIIIDRGFGGRGVAGYNVE</sequence>
<gene>
    <name evidence="1" type="ORF">IMSHALPRED_007503</name>
</gene>
<protein>
    <submittedName>
        <fullName evidence="1">Uncharacterized protein</fullName>
    </submittedName>
</protein>
<organism evidence="1 2">
    <name type="scientific">Imshaugia aleurites</name>
    <dbReference type="NCBI Taxonomy" id="172621"/>
    <lineage>
        <taxon>Eukaryota</taxon>
        <taxon>Fungi</taxon>
        <taxon>Dikarya</taxon>
        <taxon>Ascomycota</taxon>
        <taxon>Pezizomycotina</taxon>
        <taxon>Lecanoromycetes</taxon>
        <taxon>OSLEUM clade</taxon>
        <taxon>Lecanoromycetidae</taxon>
        <taxon>Lecanorales</taxon>
        <taxon>Lecanorineae</taxon>
        <taxon>Parmeliaceae</taxon>
        <taxon>Imshaugia</taxon>
    </lineage>
</organism>
<keyword evidence="2" id="KW-1185">Reference proteome</keyword>
<evidence type="ECO:0000313" key="2">
    <source>
        <dbReference type="Proteomes" id="UP000664534"/>
    </source>
</evidence>
<dbReference type="EMBL" id="CAJPDT010000005">
    <property type="protein sequence ID" value="CAF9908812.1"/>
    <property type="molecule type" value="Genomic_DNA"/>
</dbReference>
<dbReference type="AlphaFoldDB" id="A0A8H3HZD7"/>
<reference evidence="1" key="1">
    <citation type="submission" date="2021-03" db="EMBL/GenBank/DDBJ databases">
        <authorList>
            <person name="Tagirdzhanova G."/>
        </authorList>
    </citation>
    <scope>NUCLEOTIDE SEQUENCE</scope>
</reference>
<comment type="caution">
    <text evidence="1">The sequence shown here is derived from an EMBL/GenBank/DDBJ whole genome shotgun (WGS) entry which is preliminary data.</text>
</comment>
<dbReference type="Proteomes" id="UP000664534">
    <property type="component" value="Unassembled WGS sequence"/>
</dbReference>
<name>A0A8H3HZD7_9LECA</name>